<gene>
    <name evidence="13" type="ORF">FH971_16105</name>
</gene>
<evidence type="ECO:0000256" key="5">
    <source>
        <dbReference type="ARBA" id="ARBA00023077"/>
    </source>
</evidence>
<dbReference type="GO" id="GO:0009279">
    <property type="term" value="C:cell outer membrane"/>
    <property type="evidence" value="ECO:0007669"/>
    <property type="project" value="UniProtKB-SubCell"/>
</dbReference>
<comment type="similarity">
    <text evidence="8 9">Belongs to the TonB-dependent receptor family.</text>
</comment>
<keyword evidence="7 8" id="KW-0998">Cell outer membrane</keyword>
<feature type="signal peptide" evidence="10">
    <location>
        <begin position="1"/>
        <end position="20"/>
    </location>
</feature>
<dbReference type="InterPro" id="IPR039426">
    <property type="entry name" value="TonB-dep_rcpt-like"/>
</dbReference>
<keyword evidence="3 8" id="KW-1134">Transmembrane beta strand</keyword>
<evidence type="ECO:0000259" key="11">
    <source>
        <dbReference type="Pfam" id="PF00593"/>
    </source>
</evidence>
<evidence type="ECO:0000313" key="13">
    <source>
        <dbReference type="EMBL" id="QDE32350.1"/>
    </source>
</evidence>
<protein>
    <submittedName>
        <fullName evidence="13">TonB-dependent receptor</fullName>
    </submittedName>
</protein>
<evidence type="ECO:0000256" key="4">
    <source>
        <dbReference type="ARBA" id="ARBA00022692"/>
    </source>
</evidence>
<dbReference type="InterPro" id="IPR012910">
    <property type="entry name" value="Plug_dom"/>
</dbReference>
<evidence type="ECO:0000256" key="10">
    <source>
        <dbReference type="SAM" id="SignalP"/>
    </source>
</evidence>
<evidence type="ECO:0000256" key="6">
    <source>
        <dbReference type="ARBA" id="ARBA00023136"/>
    </source>
</evidence>
<feature type="chain" id="PRO_5021423690" evidence="10">
    <location>
        <begin position="21"/>
        <end position="687"/>
    </location>
</feature>
<dbReference type="Pfam" id="PF00593">
    <property type="entry name" value="TonB_dep_Rec_b-barrel"/>
    <property type="match status" value="1"/>
</dbReference>
<evidence type="ECO:0000259" key="12">
    <source>
        <dbReference type="Pfam" id="PF07715"/>
    </source>
</evidence>
<dbReference type="GO" id="GO:0015344">
    <property type="term" value="F:siderophore uptake transmembrane transporter activity"/>
    <property type="evidence" value="ECO:0007669"/>
    <property type="project" value="TreeGrafter"/>
</dbReference>
<keyword evidence="5 9" id="KW-0798">TonB box</keyword>
<dbReference type="Gene3D" id="2.40.170.20">
    <property type="entry name" value="TonB-dependent receptor, beta-barrel domain"/>
    <property type="match status" value="1"/>
</dbReference>
<dbReference type="AlphaFoldDB" id="A0A4Y5YHS0"/>
<dbReference type="Gene3D" id="2.170.130.10">
    <property type="entry name" value="TonB-dependent receptor, plug domain"/>
    <property type="match status" value="1"/>
</dbReference>
<evidence type="ECO:0000256" key="3">
    <source>
        <dbReference type="ARBA" id="ARBA00022452"/>
    </source>
</evidence>
<dbReference type="GO" id="GO:0044718">
    <property type="term" value="P:siderophore transmembrane transport"/>
    <property type="evidence" value="ECO:0007669"/>
    <property type="project" value="TreeGrafter"/>
</dbReference>
<keyword evidence="4 8" id="KW-0812">Transmembrane</keyword>
<reference evidence="13 14" key="1">
    <citation type="submission" date="2019-06" db="EMBL/GenBank/DDBJ databases">
        <title>The genome of Shewanella sp. SM1901.</title>
        <authorList>
            <person name="Cha Q."/>
        </authorList>
    </citation>
    <scope>NUCLEOTIDE SEQUENCE [LARGE SCALE GENOMIC DNA]</scope>
    <source>
        <strain evidence="13 14">SM1901</strain>
    </source>
</reference>
<evidence type="ECO:0000256" key="9">
    <source>
        <dbReference type="RuleBase" id="RU003357"/>
    </source>
</evidence>
<feature type="domain" description="TonB-dependent receptor plug" evidence="12">
    <location>
        <begin position="52"/>
        <end position="160"/>
    </location>
</feature>
<dbReference type="PANTHER" id="PTHR30069:SF27">
    <property type="entry name" value="BLL4766 PROTEIN"/>
    <property type="match status" value="1"/>
</dbReference>
<feature type="domain" description="TonB-dependent receptor-like beta-barrel" evidence="11">
    <location>
        <begin position="188"/>
        <end position="654"/>
    </location>
</feature>
<organism evidence="13 14">
    <name type="scientific">Shewanella polaris</name>
    <dbReference type="NCBI Taxonomy" id="2588449"/>
    <lineage>
        <taxon>Bacteria</taxon>
        <taxon>Pseudomonadati</taxon>
        <taxon>Pseudomonadota</taxon>
        <taxon>Gammaproteobacteria</taxon>
        <taxon>Alteromonadales</taxon>
        <taxon>Shewanellaceae</taxon>
        <taxon>Shewanella</taxon>
    </lineage>
</organism>
<keyword evidence="10" id="KW-0732">Signal</keyword>
<evidence type="ECO:0000256" key="2">
    <source>
        <dbReference type="ARBA" id="ARBA00022448"/>
    </source>
</evidence>
<dbReference type="InterPro" id="IPR037066">
    <property type="entry name" value="Plug_dom_sf"/>
</dbReference>
<dbReference type="SUPFAM" id="SSF56935">
    <property type="entry name" value="Porins"/>
    <property type="match status" value="1"/>
</dbReference>
<dbReference type="PROSITE" id="PS52016">
    <property type="entry name" value="TONB_DEPENDENT_REC_3"/>
    <property type="match status" value="1"/>
</dbReference>
<comment type="subcellular location">
    <subcellularLocation>
        <location evidence="1 8">Cell outer membrane</location>
        <topology evidence="1 8">Multi-pass membrane protein</topology>
    </subcellularLocation>
</comment>
<dbReference type="Proteomes" id="UP000319809">
    <property type="component" value="Chromosome"/>
</dbReference>
<keyword evidence="14" id="KW-1185">Reference proteome</keyword>
<proteinExistence type="inferred from homology"/>
<dbReference type="KEGG" id="spol:FH971_16105"/>
<dbReference type="InterPro" id="IPR036942">
    <property type="entry name" value="Beta-barrel_TonB_sf"/>
</dbReference>
<evidence type="ECO:0000313" key="14">
    <source>
        <dbReference type="Proteomes" id="UP000319809"/>
    </source>
</evidence>
<keyword evidence="13" id="KW-0675">Receptor</keyword>
<keyword evidence="2 8" id="KW-0813">Transport</keyword>
<dbReference type="Pfam" id="PF07715">
    <property type="entry name" value="Plug"/>
    <property type="match status" value="1"/>
</dbReference>
<dbReference type="RefSeq" id="WP_140234997.1">
    <property type="nucleotide sequence ID" value="NZ_CP041036.1"/>
</dbReference>
<sequence>MKLSQKCLYLFMLISPYVAAEESLSNLDLDLDSLMAMDVQVTSAMKRTQSAFETASSIYVLTKEQITRSGVTSVPEALKMVPGLAVRQLDNNQWAISSRGVASRFSSKLLVMIDGQSLYTPEFAAVYWETLNVPLYDIERIEIIRGQGGLLWGSNATNGVINIITKNSIDTRGVHADVSSGSQLNIDTNLRYGSDIGNNGSFRVYGHAKDAQASDKGRRIAPADFSEQQSAGARFDFTPNDQWSGLIQADVTQSTLGQNYNGVVDSSNRNISFVGTVDRTDSRIMARLENRISPFANQMLQTSWLKQSGNQTHIQEKFESFDLDYQINFLYQDLQFDWGLNYRYNSISFAQSTFIQSGGGFDNLEQYGTLAQIQYNLLADKLDFIMGVKVDHNDLTGWESQPLAKLVWKPHNNQVVWLSASKSVMVPSLLLFNDKFIIDGLRVEEVSPITTGIAEIDQYYIRTYLNGNNDVKSEKSVSYEMGYRLSDATWALDLSLYHTDTDDVAVLEIDANVDQFIPVFAMLQAGQIDSALQTLTTTSINFDLVSNAQLTTEGGDIILTWQPFDSFSAELGYSYNTFKYDLVDNTFPAFGFDSTSRQLFTKADIHFLEQHNIFASLRVENSDAYGTENYTALDLTWNWTFHPNWSFAIMGKNLFAGSHLEYGNYGETYTRPNYIDETVTFKITAKF</sequence>
<name>A0A4Y5YHS0_9GAMM</name>
<accession>A0A4Y5YHS0</accession>
<dbReference type="PANTHER" id="PTHR30069">
    <property type="entry name" value="TONB-DEPENDENT OUTER MEMBRANE RECEPTOR"/>
    <property type="match status" value="1"/>
</dbReference>
<dbReference type="InterPro" id="IPR000531">
    <property type="entry name" value="Beta-barrel_TonB"/>
</dbReference>
<evidence type="ECO:0000256" key="1">
    <source>
        <dbReference type="ARBA" id="ARBA00004571"/>
    </source>
</evidence>
<dbReference type="EMBL" id="CP041036">
    <property type="protein sequence ID" value="QDE32350.1"/>
    <property type="molecule type" value="Genomic_DNA"/>
</dbReference>
<evidence type="ECO:0000256" key="7">
    <source>
        <dbReference type="ARBA" id="ARBA00023237"/>
    </source>
</evidence>
<keyword evidence="6 8" id="KW-0472">Membrane</keyword>
<evidence type="ECO:0000256" key="8">
    <source>
        <dbReference type="PROSITE-ProRule" id="PRU01360"/>
    </source>
</evidence>